<keyword evidence="6" id="KW-1185">Reference proteome</keyword>
<dbReference type="GO" id="GO:0006313">
    <property type="term" value="P:DNA transposition"/>
    <property type="evidence" value="ECO:0007669"/>
    <property type="project" value="InterPro"/>
</dbReference>
<dbReference type="GO" id="GO:0004803">
    <property type="term" value="F:transposase activity"/>
    <property type="evidence" value="ECO:0007669"/>
    <property type="project" value="InterPro"/>
</dbReference>
<gene>
    <name evidence="5" type="ORF">CCAND38_580004</name>
</gene>
<keyword evidence="3" id="KW-0815">Transposition</keyword>
<sequence length="76" mass="9072">MKSRDINGFCSDYSKSYSEVIPSEKHMESKTETFTEEGYNSRIRHHLARFKRKVKCYSKSKNNVRKLLETFIFEAE</sequence>
<dbReference type="InterPro" id="IPR051354">
    <property type="entry name" value="Transposase_27_IS1"/>
</dbReference>
<keyword evidence="4" id="KW-0233">DNA recombination</keyword>
<name>A0A0B7I986_9FLAO</name>
<dbReference type="EMBL" id="CDOI01000171">
    <property type="protein sequence ID" value="CEN48280.1"/>
    <property type="molecule type" value="Genomic_DNA"/>
</dbReference>
<dbReference type="PANTHER" id="PTHR33293:SF1">
    <property type="entry name" value="INSERTION ELEMENT IS1 1 PROTEIN INSB-RELATED"/>
    <property type="match status" value="1"/>
</dbReference>
<proteinExistence type="inferred from homology"/>
<reference evidence="5 6" key="1">
    <citation type="submission" date="2015-01" db="EMBL/GenBank/DDBJ databases">
        <authorList>
            <person name="MANFREDI Pablo"/>
        </authorList>
    </citation>
    <scope>NUCLEOTIDE SEQUENCE [LARGE SCALE GENOMIC DNA]</scope>
    <source>
        <strain evidence="5 6">CcD38</strain>
    </source>
</reference>
<protein>
    <recommendedName>
        <fullName evidence="7">Insertion element IS1 1/5/6 protein insB</fullName>
    </recommendedName>
</protein>
<evidence type="ECO:0000256" key="3">
    <source>
        <dbReference type="ARBA" id="ARBA00022578"/>
    </source>
</evidence>
<accession>A0A0B7I986</accession>
<evidence type="ECO:0000313" key="6">
    <source>
        <dbReference type="Proteomes" id="UP000045051"/>
    </source>
</evidence>
<evidence type="ECO:0000256" key="4">
    <source>
        <dbReference type="ARBA" id="ARBA00023172"/>
    </source>
</evidence>
<evidence type="ECO:0008006" key="7">
    <source>
        <dbReference type="Google" id="ProtNLM"/>
    </source>
</evidence>
<dbReference type="GO" id="GO:0003677">
    <property type="term" value="F:DNA binding"/>
    <property type="evidence" value="ECO:0007669"/>
    <property type="project" value="InterPro"/>
</dbReference>
<dbReference type="PANTHER" id="PTHR33293">
    <property type="entry name" value="INSERTION ELEMENT IS1 1 PROTEIN INSB-RELATED"/>
    <property type="match status" value="1"/>
</dbReference>
<dbReference type="Pfam" id="PF03400">
    <property type="entry name" value="DDE_Tnp_IS1"/>
    <property type="match status" value="1"/>
</dbReference>
<organism evidence="5 6">
    <name type="scientific">Capnocytophaga canis</name>
    <dbReference type="NCBI Taxonomy" id="1848903"/>
    <lineage>
        <taxon>Bacteria</taxon>
        <taxon>Pseudomonadati</taxon>
        <taxon>Bacteroidota</taxon>
        <taxon>Flavobacteriia</taxon>
        <taxon>Flavobacteriales</taxon>
        <taxon>Flavobacteriaceae</taxon>
        <taxon>Capnocytophaga</taxon>
    </lineage>
</organism>
<comment type="function">
    <text evidence="1">Absolutely required for transposition of IS1.</text>
</comment>
<dbReference type="InterPro" id="IPR005063">
    <property type="entry name" value="Transposase_27"/>
</dbReference>
<evidence type="ECO:0000313" key="5">
    <source>
        <dbReference type="EMBL" id="CEN48280.1"/>
    </source>
</evidence>
<dbReference type="AlphaFoldDB" id="A0A0B7I986"/>
<dbReference type="Proteomes" id="UP000045051">
    <property type="component" value="Unassembled WGS sequence"/>
</dbReference>
<evidence type="ECO:0000256" key="2">
    <source>
        <dbReference type="ARBA" id="ARBA00008841"/>
    </source>
</evidence>
<comment type="similarity">
    <text evidence="2">Belongs to the transposase 27 family.</text>
</comment>
<evidence type="ECO:0000256" key="1">
    <source>
        <dbReference type="ARBA" id="ARBA00004091"/>
    </source>
</evidence>